<dbReference type="Gene3D" id="3.30.70.270">
    <property type="match status" value="1"/>
</dbReference>
<evidence type="ECO:0000259" key="3">
    <source>
        <dbReference type="PROSITE" id="PS50887"/>
    </source>
</evidence>
<dbReference type="PANTHER" id="PTHR45138:SF2">
    <property type="entry name" value="DIGUANYLATE CYCLASE VDCA"/>
    <property type="match status" value="1"/>
</dbReference>
<evidence type="ECO:0000313" key="4">
    <source>
        <dbReference type="EMBL" id="RYC12300.1"/>
    </source>
</evidence>
<dbReference type="InterPro" id="IPR000160">
    <property type="entry name" value="GGDEF_dom"/>
</dbReference>
<dbReference type="NCBIfam" id="TIGR00254">
    <property type="entry name" value="GGDEF"/>
    <property type="match status" value="1"/>
</dbReference>
<dbReference type="EC" id="2.7.7.65" evidence="1"/>
<proteinExistence type="predicted"/>
<keyword evidence="2" id="KW-1133">Transmembrane helix</keyword>
<dbReference type="PANTHER" id="PTHR45138">
    <property type="entry name" value="REGULATORY COMPONENTS OF SENSORY TRANSDUCTION SYSTEM"/>
    <property type="match status" value="1"/>
</dbReference>
<feature type="transmembrane region" description="Helical" evidence="2">
    <location>
        <begin position="61"/>
        <end position="80"/>
    </location>
</feature>
<sequence>MDAAFSLLVVNFVIAQIFVLVFCVAAFKGPSRRSGLGFAVAFSVASLSAICEALIPVTGYVRFFAIGAFVTMFGGFCLLARSITRHYGLCIADGVFVLLFASGVFADFVIYDLPRGTVVHSLAYQTPFFLTMALSAVAVYRSGRRSGADLVLLSMLALSAAFFPLKAYVAVAVGAGGTAGGYLFSKFALVSQGLGAVLIVATGLAMVGVFVKEAIEDAVAKSDIDPLSGIFNRRGFARRVAPHLERANASAAGALILADIDHFKRINDNFGHHVGDIVIQTFARVLREAAPTDAEVARIGGEEFAIYIPAVDSELARECAYNIRGAMSAVGLGQFCDNETITASFGVASIFGGDTLERAMQRADTALYAAKAAGRDQVRLAGASQALAS</sequence>
<dbReference type="InterPro" id="IPR050469">
    <property type="entry name" value="Diguanylate_Cyclase"/>
</dbReference>
<accession>A0A4Q2T5C7</accession>
<dbReference type="GO" id="GO:0052621">
    <property type="term" value="F:diguanylate cyclase activity"/>
    <property type="evidence" value="ECO:0007669"/>
    <property type="project" value="UniProtKB-EC"/>
</dbReference>
<dbReference type="EMBL" id="SDVB01000238">
    <property type="protein sequence ID" value="RYC12300.1"/>
    <property type="molecule type" value="Genomic_DNA"/>
</dbReference>
<dbReference type="InterPro" id="IPR043128">
    <property type="entry name" value="Rev_trsase/Diguanyl_cyclase"/>
</dbReference>
<evidence type="ECO:0000256" key="1">
    <source>
        <dbReference type="ARBA" id="ARBA00012528"/>
    </source>
</evidence>
<dbReference type="GO" id="GO:0043709">
    <property type="term" value="P:cell adhesion involved in single-species biofilm formation"/>
    <property type="evidence" value="ECO:0007669"/>
    <property type="project" value="TreeGrafter"/>
</dbReference>
<dbReference type="SMART" id="SM00267">
    <property type="entry name" value="GGDEF"/>
    <property type="match status" value="1"/>
</dbReference>
<protein>
    <recommendedName>
        <fullName evidence="1">diguanylate cyclase</fullName>
        <ecNumber evidence="1">2.7.7.65</ecNumber>
    </recommendedName>
</protein>
<feature type="transmembrane region" description="Helical" evidence="2">
    <location>
        <begin position="87"/>
        <end position="110"/>
    </location>
</feature>
<dbReference type="GO" id="GO:0005886">
    <property type="term" value="C:plasma membrane"/>
    <property type="evidence" value="ECO:0007669"/>
    <property type="project" value="TreeGrafter"/>
</dbReference>
<dbReference type="GO" id="GO:1902201">
    <property type="term" value="P:negative regulation of bacterial-type flagellum-dependent cell motility"/>
    <property type="evidence" value="ECO:0007669"/>
    <property type="project" value="TreeGrafter"/>
</dbReference>
<name>A0A4Q2T5C7_9HYPH</name>
<comment type="caution">
    <text evidence="4">The sequence shown here is derived from an EMBL/GenBank/DDBJ whole genome shotgun (WGS) entry which is preliminary data.</text>
</comment>
<reference evidence="4 5" key="1">
    <citation type="submission" date="2019-01" db="EMBL/GenBank/DDBJ databases">
        <authorList>
            <person name="Deng T."/>
        </authorList>
    </citation>
    <scope>NUCLEOTIDE SEQUENCE [LARGE SCALE GENOMIC DNA]</scope>
    <source>
        <strain evidence="4 5">F8825</strain>
    </source>
</reference>
<feature type="transmembrane region" description="Helical" evidence="2">
    <location>
        <begin position="187"/>
        <end position="211"/>
    </location>
</feature>
<organism evidence="4 5">
    <name type="scientific">Ciceribacter ferrooxidans</name>
    <dbReference type="NCBI Taxonomy" id="2509717"/>
    <lineage>
        <taxon>Bacteria</taxon>
        <taxon>Pseudomonadati</taxon>
        <taxon>Pseudomonadota</taxon>
        <taxon>Alphaproteobacteria</taxon>
        <taxon>Hyphomicrobiales</taxon>
        <taxon>Rhizobiaceae</taxon>
        <taxon>Ciceribacter</taxon>
    </lineage>
</organism>
<dbReference type="AlphaFoldDB" id="A0A4Q2T5C7"/>
<feature type="domain" description="GGDEF" evidence="3">
    <location>
        <begin position="251"/>
        <end position="383"/>
    </location>
</feature>
<feature type="transmembrane region" description="Helical" evidence="2">
    <location>
        <begin position="122"/>
        <end position="140"/>
    </location>
</feature>
<feature type="transmembrane region" description="Helical" evidence="2">
    <location>
        <begin position="152"/>
        <end position="175"/>
    </location>
</feature>
<evidence type="ECO:0000256" key="2">
    <source>
        <dbReference type="SAM" id="Phobius"/>
    </source>
</evidence>
<dbReference type="OrthoDB" id="9812260at2"/>
<evidence type="ECO:0000313" key="5">
    <source>
        <dbReference type="Proteomes" id="UP000291088"/>
    </source>
</evidence>
<dbReference type="Pfam" id="PF00990">
    <property type="entry name" value="GGDEF"/>
    <property type="match status" value="1"/>
</dbReference>
<dbReference type="FunFam" id="3.30.70.270:FF:000001">
    <property type="entry name" value="Diguanylate cyclase domain protein"/>
    <property type="match status" value="1"/>
</dbReference>
<keyword evidence="5" id="KW-1185">Reference proteome</keyword>
<dbReference type="PROSITE" id="PS50887">
    <property type="entry name" value="GGDEF"/>
    <property type="match status" value="1"/>
</dbReference>
<feature type="transmembrane region" description="Helical" evidence="2">
    <location>
        <begin position="34"/>
        <end position="55"/>
    </location>
</feature>
<gene>
    <name evidence="4" type="ORF">EUU22_14760</name>
</gene>
<dbReference type="CDD" id="cd01949">
    <property type="entry name" value="GGDEF"/>
    <property type="match status" value="1"/>
</dbReference>
<dbReference type="InterPro" id="IPR029787">
    <property type="entry name" value="Nucleotide_cyclase"/>
</dbReference>
<dbReference type="RefSeq" id="WP_129332722.1">
    <property type="nucleotide sequence ID" value="NZ_SDVB01000238.1"/>
</dbReference>
<keyword evidence="2" id="KW-0812">Transmembrane</keyword>
<dbReference type="Proteomes" id="UP000291088">
    <property type="component" value="Unassembled WGS sequence"/>
</dbReference>
<dbReference type="SUPFAM" id="SSF55073">
    <property type="entry name" value="Nucleotide cyclase"/>
    <property type="match status" value="1"/>
</dbReference>
<keyword evidence="2" id="KW-0472">Membrane</keyword>
<feature type="transmembrane region" description="Helical" evidence="2">
    <location>
        <begin position="6"/>
        <end position="27"/>
    </location>
</feature>